<dbReference type="EMBL" id="JADFTS010000003">
    <property type="protein sequence ID" value="KAF9613018.1"/>
    <property type="molecule type" value="Genomic_DNA"/>
</dbReference>
<dbReference type="SUPFAM" id="SSF50978">
    <property type="entry name" value="WD40 repeat-like"/>
    <property type="match status" value="1"/>
</dbReference>
<keyword evidence="4" id="KW-0853">WD repeat</keyword>
<evidence type="ECO:0000256" key="5">
    <source>
        <dbReference type="ARBA" id="ARBA00022737"/>
    </source>
</evidence>
<keyword evidence="10" id="KW-1185">Reference proteome</keyword>
<proteinExistence type="inferred from homology"/>
<dbReference type="InterPro" id="IPR001680">
    <property type="entry name" value="WD40_rpt"/>
</dbReference>
<evidence type="ECO:0000256" key="2">
    <source>
        <dbReference type="ARBA" id="ARBA00009358"/>
    </source>
</evidence>
<protein>
    <submittedName>
        <fullName evidence="9">Uncharacterized protein</fullName>
    </submittedName>
</protein>
<sequence length="102" mass="11384">MIGCDLCVINNFADSNRRWCSILQWNPDVATQLIVASDDDSSPSLILWDVRNTISPVKEFVGHTKGVIAMSWCPIDNSFLLTCAKDNRTICWDTISGEVGMF</sequence>
<name>A0A835IBW9_9MAGN</name>
<dbReference type="Proteomes" id="UP000631114">
    <property type="component" value="Unassembled WGS sequence"/>
</dbReference>
<dbReference type="PANTHER" id="PTHR13923">
    <property type="entry name" value="SEC31-RELATED PROTEIN"/>
    <property type="match status" value="1"/>
</dbReference>
<evidence type="ECO:0000313" key="10">
    <source>
        <dbReference type="Proteomes" id="UP000631114"/>
    </source>
</evidence>
<keyword evidence="8" id="KW-0653">Protein transport</keyword>
<gene>
    <name evidence="9" type="ORF">IFM89_004872</name>
</gene>
<dbReference type="GO" id="GO:0070971">
    <property type="term" value="C:endoplasmic reticulum exit site"/>
    <property type="evidence" value="ECO:0007669"/>
    <property type="project" value="TreeGrafter"/>
</dbReference>
<dbReference type="InterPro" id="IPR036322">
    <property type="entry name" value="WD40_repeat_dom_sf"/>
</dbReference>
<keyword evidence="7" id="KW-0931">ER-Golgi transport</keyword>
<dbReference type="AlphaFoldDB" id="A0A835IBW9"/>
<comment type="similarity">
    <text evidence="2">Belongs to the WD repeat SEC31 family.</text>
</comment>
<dbReference type="GO" id="GO:0030127">
    <property type="term" value="C:COPII vesicle coat"/>
    <property type="evidence" value="ECO:0007669"/>
    <property type="project" value="TreeGrafter"/>
</dbReference>
<evidence type="ECO:0000256" key="7">
    <source>
        <dbReference type="ARBA" id="ARBA00022892"/>
    </source>
</evidence>
<evidence type="ECO:0000256" key="6">
    <source>
        <dbReference type="ARBA" id="ARBA00022824"/>
    </source>
</evidence>
<keyword evidence="3" id="KW-0813">Transport</keyword>
<organism evidence="9 10">
    <name type="scientific">Coptis chinensis</name>
    <dbReference type="NCBI Taxonomy" id="261450"/>
    <lineage>
        <taxon>Eukaryota</taxon>
        <taxon>Viridiplantae</taxon>
        <taxon>Streptophyta</taxon>
        <taxon>Embryophyta</taxon>
        <taxon>Tracheophyta</taxon>
        <taxon>Spermatophyta</taxon>
        <taxon>Magnoliopsida</taxon>
        <taxon>Ranunculales</taxon>
        <taxon>Ranunculaceae</taxon>
        <taxon>Coptidoideae</taxon>
        <taxon>Coptis</taxon>
    </lineage>
</organism>
<accession>A0A835IBW9</accession>
<dbReference type="GO" id="GO:0090110">
    <property type="term" value="P:COPII-coated vesicle cargo loading"/>
    <property type="evidence" value="ECO:0007669"/>
    <property type="project" value="TreeGrafter"/>
</dbReference>
<dbReference type="Gene3D" id="2.130.10.10">
    <property type="entry name" value="YVTN repeat-like/Quinoprotein amine dehydrogenase"/>
    <property type="match status" value="1"/>
</dbReference>
<reference evidence="9 10" key="1">
    <citation type="submission" date="2020-10" db="EMBL/GenBank/DDBJ databases">
        <title>The Coptis chinensis genome and diversification of protoberbering-type alkaloids.</title>
        <authorList>
            <person name="Wang B."/>
            <person name="Shu S."/>
            <person name="Song C."/>
            <person name="Liu Y."/>
        </authorList>
    </citation>
    <scope>NUCLEOTIDE SEQUENCE [LARGE SCALE GENOMIC DNA]</scope>
    <source>
        <strain evidence="9">HL-2020</strain>
        <tissue evidence="9">Leaf</tissue>
    </source>
</reference>
<evidence type="ECO:0000256" key="1">
    <source>
        <dbReference type="ARBA" id="ARBA00004240"/>
    </source>
</evidence>
<dbReference type="SMART" id="SM00320">
    <property type="entry name" value="WD40"/>
    <property type="match status" value="2"/>
</dbReference>
<keyword evidence="6" id="KW-0256">Endoplasmic reticulum</keyword>
<evidence type="ECO:0000313" key="9">
    <source>
        <dbReference type="EMBL" id="KAF9613018.1"/>
    </source>
</evidence>
<dbReference type="GO" id="GO:0005198">
    <property type="term" value="F:structural molecule activity"/>
    <property type="evidence" value="ECO:0007669"/>
    <property type="project" value="TreeGrafter"/>
</dbReference>
<evidence type="ECO:0000256" key="4">
    <source>
        <dbReference type="ARBA" id="ARBA00022574"/>
    </source>
</evidence>
<evidence type="ECO:0000256" key="8">
    <source>
        <dbReference type="ARBA" id="ARBA00022927"/>
    </source>
</evidence>
<dbReference type="PANTHER" id="PTHR13923:SF11">
    <property type="entry name" value="SECRETORY 31, ISOFORM D"/>
    <property type="match status" value="1"/>
</dbReference>
<keyword evidence="5" id="KW-0677">Repeat</keyword>
<dbReference type="InterPro" id="IPR015943">
    <property type="entry name" value="WD40/YVTN_repeat-like_dom_sf"/>
</dbReference>
<dbReference type="GO" id="GO:0015031">
    <property type="term" value="P:protein transport"/>
    <property type="evidence" value="ECO:0007669"/>
    <property type="project" value="UniProtKB-KW"/>
</dbReference>
<comment type="subcellular location">
    <subcellularLocation>
        <location evidence="1">Endoplasmic reticulum</location>
    </subcellularLocation>
</comment>
<dbReference type="GO" id="GO:0007029">
    <property type="term" value="P:endoplasmic reticulum organization"/>
    <property type="evidence" value="ECO:0007669"/>
    <property type="project" value="TreeGrafter"/>
</dbReference>
<dbReference type="OrthoDB" id="1742012at2759"/>
<evidence type="ECO:0000256" key="3">
    <source>
        <dbReference type="ARBA" id="ARBA00022448"/>
    </source>
</evidence>
<comment type="caution">
    <text evidence="9">The sequence shown here is derived from an EMBL/GenBank/DDBJ whole genome shotgun (WGS) entry which is preliminary data.</text>
</comment>
<dbReference type="InterPro" id="IPR040251">
    <property type="entry name" value="SEC31-like"/>
</dbReference>